<dbReference type="AlphaFoldDB" id="A0A0A0EBA6"/>
<evidence type="ECO:0000256" key="7">
    <source>
        <dbReference type="ARBA" id="ARBA00023136"/>
    </source>
</evidence>
<gene>
    <name evidence="11" type="ORF">ATO9_23400</name>
</gene>
<reference evidence="11 12" key="1">
    <citation type="journal article" date="2015" name="Antonie Van Leeuwenhoek">
        <title>Pseudooceanicola atlanticus gen. nov. sp. nov., isolated from surface seawater of the Atlantic Ocean and reclassification of Oceanicola batsensis, Oceanicola marinus, Oceanicola nitratireducens, Oceanicola nanhaiensis, Oceanicola antarcticus and Oceanicola flagellatus, as Pseudooceanicola batsensis comb. nov., Pseudooceanicola marinus comb. nov., Pseudooceanicola nitratireducens comb. nov., Pseudooceanicola nanhaiensis comb. nov., Pseudooceanicola antarcticus comb. nov., and Pseudooceanicola flagellatus comb. nov.</title>
        <authorList>
            <person name="Lai Q."/>
            <person name="Li G."/>
            <person name="Liu X."/>
            <person name="Du Y."/>
            <person name="Sun F."/>
            <person name="Shao Z."/>
        </authorList>
    </citation>
    <scope>NUCLEOTIDE SEQUENCE [LARGE SCALE GENOMIC DNA]</scope>
    <source>
        <strain evidence="11 12">22II-s11g</strain>
    </source>
</reference>
<keyword evidence="3" id="KW-1003">Cell membrane</keyword>
<dbReference type="Pfam" id="PF04290">
    <property type="entry name" value="DctQ"/>
    <property type="match status" value="1"/>
</dbReference>
<comment type="function">
    <text evidence="9">Part of the tripartite ATP-independent periplasmic (TRAP) transport system.</text>
</comment>
<evidence type="ECO:0000256" key="5">
    <source>
        <dbReference type="ARBA" id="ARBA00022692"/>
    </source>
</evidence>
<protein>
    <recommendedName>
        <fullName evidence="9">TRAP transporter small permease protein</fullName>
    </recommendedName>
</protein>
<feature type="transmembrane region" description="Helical" evidence="9">
    <location>
        <begin position="7"/>
        <end position="32"/>
    </location>
</feature>
<evidence type="ECO:0000313" key="11">
    <source>
        <dbReference type="EMBL" id="KGM46532.1"/>
    </source>
</evidence>
<dbReference type="Proteomes" id="UP000030004">
    <property type="component" value="Unassembled WGS sequence"/>
</dbReference>
<keyword evidence="5 9" id="KW-0812">Transmembrane</keyword>
<keyword evidence="2 9" id="KW-0813">Transport</keyword>
<accession>A0A0A0EBA6</accession>
<evidence type="ECO:0000256" key="9">
    <source>
        <dbReference type="RuleBase" id="RU369079"/>
    </source>
</evidence>
<dbReference type="PANTHER" id="PTHR35011:SF2">
    <property type="entry name" value="2,3-DIKETO-L-GULONATE TRAP TRANSPORTER SMALL PERMEASE PROTEIN YIAM"/>
    <property type="match status" value="1"/>
</dbReference>
<dbReference type="eggNOG" id="COG3090">
    <property type="taxonomic scope" value="Bacteria"/>
</dbReference>
<feature type="transmembrane region" description="Helical" evidence="9">
    <location>
        <begin position="83"/>
        <end position="104"/>
    </location>
</feature>
<dbReference type="GO" id="GO:0022857">
    <property type="term" value="F:transmembrane transporter activity"/>
    <property type="evidence" value="ECO:0007669"/>
    <property type="project" value="UniProtKB-UniRule"/>
</dbReference>
<keyword evidence="6 9" id="KW-1133">Transmembrane helix</keyword>
<comment type="similarity">
    <text evidence="8 9">Belongs to the TRAP transporter small permease family.</text>
</comment>
<sequence length="177" mass="19373">MKALSRFETLVMGCVAGVAILLVVYEVLARYLVPSMLTDWGGEVIIYLIVSAVLIGGGSLVTQGRHVRADLFIRMVPDTVRRTADVASLIAGLVYCGIVARYGIDMVAFARMIDIRSDSSLQFPQWIFYIVVPLAFASMALRYALLLWQVIFRGADPYPSEAGHQQSAGFPAVQEGL</sequence>
<dbReference type="STRING" id="1461694.ATO9_23400"/>
<evidence type="ECO:0000256" key="6">
    <source>
        <dbReference type="ARBA" id="ARBA00022989"/>
    </source>
</evidence>
<evidence type="ECO:0000256" key="8">
    <source>
        <dbReference type="ARBA" id="ARBA00038436"/>
    </source>
</evidence>
<proteinExistence type="inferred from homology"/>
<evidence type="ECO:0000256" key="2">
    <source>
        <dbReference type="ARBA" id="ARBA00022448"/>
    </source>
</evidence>
<evidence type="ECO:0000313" key="12">
    <source>
        <dbReference type="Proteomes" id="UP000030004"/>
    </source>
</evidence>
<keyword evidence="4 9" id="KW-0997">Cell inner membrane</keyword>
<organism evidence="11 12">
    <name type="scientific">Pseudooceanicola atlanticus</name>
    <dbReference type="NCBI Taxonomy" id="1461694"/>
    <lineage>
        <taxon>Bacteria</taxon>
        <taxon>Pseudomonadati</taxon>
        <taxon>Pseudomonadota</taxon>
        <taxon>Alphaproteobacteria</taxon>
        <taxon>Rhodobacterales</taxon>
        <taxon>Paracoccaceae</taxon>
        <taxon>Pseudooceanicola</taxon>
    </lineage>
</organism>
<evidence type="ECO:0000256" key="1">
    <source>
        <dbReference type="ARBA" id="ARBA00004429"/>
    </source>
</evidence>
<keyword evidence="7 9" id="KW-0472">Membrane</keyword>
<feature type="transmembrane region" description="Helical" evidence="9">
    <location>
        <begin position="44"/>
        <end position="62"/>
    </location>
</feature>
<comment type="caution">
    <text evidence="11">The sequence shown here is derived from an EMBL/GenBank/DDBJ whole genome shotgun (WGS) entry which is preliminary data.</text>
</comment>
<comment type="subcellular location">
    <subcellularLocation>
        <location evidence="1 9">Cell inner membrane</location>
        <topology evidence="1 9">Multi-pass membrane protein</topology>
    </subcellularLocation>
</comment>
<name>A0A0A0EBA6_9RHOB</name>
<evidence type="ECO:0000256" key="4">
    <source>
        <dbReference type="ARBA" id="ARBA00022519"/>
    </source>
</evidence>
<evidence type="ECO:0000256" key="3">
    <source>
        <dbReference type="ARBA" id="ARBA00022475"/>
    </source>
</evidence>
<dbReference type="InterPro" id="IPR007387">
    <property type="entry name" value="TRAP_DctQ"/>
</dbReference>
<comment type="subunit">
    <text evidence="9">The complex comprises the extracytoplasmic solute receptor protein and the two transmembrane proteins.</text>
</comment>
<dbReference type="EMBL" id="AQQX01000035">
    <property type="protein sequence ID" value="KGM46532.1"/>
    <property type="molecule type" value="Genomic_DNA"/>
</dbReference>
<dbReference type="GO" id="GO:0005886">
    <property type="term" value="C:plasma membrane"/>
    <property type="evidence" value="ECO:0007669"/>
    <property type="project" value="UniProtKB-SubCell"/>
</dbReference>
<feature type="transmembrane region" description="Helical" evidence="9">
    <location>
        <begin position="126"/>
        <end position="145"/>
    </location>
</feature>
<evidence type="ECO:0000259" key="10">
    <source>
        <dbReference type="Pfam" id="PF04290"/>
    </source>
</evidence>
<dbReference type="InterPro" id="IPR055348">
    <property type="entry name" value="DctQ"/>
</dbReference>
<dbReference type="GO" id="GO:0015740">
    <property type="term" value="P:C4-dicarboxylate transport"/>
    <property type="evidence" value="ECO:0007669"/>
    <property type="project" value="TreeGrafter"/>
</dbReference>
<feature type="domain" description="Tripartite ATP-independent periplasmic transporters DctQ component" evidence="10">
    <location>
        <begin position="20"/>
        <end position="151"/>
    </location>
</feature>
<dbReference type="PANTHER" id="PTHR35011">
    <property type="entry name" value="2,3-DIKETO-L-GULONATE TRAP TRANSPORTER SMALL PERMEASE PROTEIN YIAM"/>
    <property type="match status" value="1"/>
</dbReference>
<keyword evidence="12" id="KW-1185">Reference proteome</keyword>